<gene>
    <name evidence="2" type="ORF">GO738_12950</name>
</gene>
<dbReference type="Pfam" id="PF10543">
    <property type="entry name" value="ORF6N"/>
    <property type="match status" value="1"/>
</dbReference>
<evidence type="ECO:0000313" key="3">
    <source>
        <dbReference type="Proteomes" id="UP000468327"/>
    </source>
</evidence>
<comment type="caution">
    <text evidence="2">The sequence shown here is derived from an EMBL/GenBank/DDBJ whole genome shotgun (WGS) entry which is preliminary data.</text>
</comment>
<keyword evidence="3" id="KW-1185">Reference proteome</keyword>
<organism evidence="2 3">
    <name type="scientific">Gordonibacter urolithinfaciens</name>
    <dbReference type="NCBI Taxonomy" id="1335613"/>
    <lineage>
        <taxon>Bacteria</taxon>
        <taxon>Bacillati</taxon>
        <taxon>Actinomycetota</taxon>
        <taxon>Coriobacteriia</taxon>
        <taxon>Eggerthellales</taxon>
        <taxon>Eggerthellaceae</taxon>
        <taxon>Gordonibacter</taxon>
    </lineage>
</organism>
<proteinExistence type="predicted"/>
<dbReference type="InterPro" id="IPR018873">
    <property type="entry name" value="KilA-N_DNA-bd_domain"/>
</dbReference>
<dbReference type="Proteomes" id="UP000468327">
    <property type="component" value="Unassembled WGS sequence"/>
</dbReference>
<name>A0A6N8IK12_9ACTN</name>
<feature type="domain" description="KilA-N DNA-binding" evidence="1">
    <location>
        <begin position="29"/>
        <end position="115"/>
    </location>
</feature>
<protein>
    <submittedName>
        <fullName evidence="2">ORF6N domain-containing protein</fullName>
    </submittedName>
</protein>
<evidence type="ECO:0000259" key="1">
    <source>
        <dbReference type="Pfam" id="PF10543"/>
    </source>
</evidence>
<dbReference type="EMBL" id="WPOC01000026">
    <property type="protein sequence ID" value="MVN16234.1"/>
    <property type="molecule type" value="Genomic_DNA"/>
</dbReference>
<sequence>MSDSDAESKTAGSSAQIAPTDAANIEPLIHTVRGQQVMLDRDLAWLYEVETKNLNRAASRNADRFPADFRFQLTKEEDEALRCQIGTSNAGEGRGGRRYLPYAYTEQGIAMLSGVLRSEVAVQTSISIMRAFVAMRHLLAENAALLERLHGIEASQAALKRSTDERFDRVFRLLEGEVEKPQRIFFAGQMFDAFSLLADLVGRAEREIALVDGYVDVRTLNILAKKQDGVAVTVYTSGSRLTQDDVDVFNAQYPKLTVCRTGSFHDRFLILDGVTAYHIGASLKDAGRKCFGIDLIQDEGLTKLLVEKLELLNERSAV</sequence>
<dbReference type="RefSeq" id="WP_157005278.1">
    <property type="nucleotide sequence ID" value="NZ_DBFAKL010000036.1"/>
</dbReference>
<accession>A0A6N8IK12</accession>
<evidence type="ECO:0000313" key="2">
    <source>
        <dbReference type="EMBL" id="MVN16234.1"/>
    </source>
</evidence>
<reference evidence="2 3" key="1">
    <citation type="submission" date="2019-11" db="EMBL/GenBank/DDBJ databases">
        <title>Whole genome shotgun sequencing (WGS) data from Adlercreutzia equolifaciens ResAG-91, Eggerthella lenta MRI-F36, MRI-F37, MRI-F40, ResAG-49, ResAG-88, ResAG-121, ResAG-145, and Gordonibacter sp. ResAG-5, ResAG-26, ResAG-43, ResAG-50, ResAG-59.</title>
        <authorList>
            <person name="Stoll D.A."/>
            <person name="Danylec N."/>
            <person name="Franz C.M.A.P."/>
            <person name="Huch M."/>
        </authorList>
    </citation>
    <scope>NUCLEOTIDE SEQUENCE [LARGE SCALE GENOMIC DNA]</scope>
    <source>
        <strain evidence="2 3">ResAG-59</strain>
    </source>
</reference>
<dbReference type="AlphaFoldDB" id="A0A6N8IK12"/>